<dbReference type="Proteomes" id="UP000807115">
    <property type="component" value="Chromosome 2"/>
</dbReference>
<organism evidence="3 4">
    <name type="scientific">Sorghum bicolor</name>
    <name type="common">Sorghum</name>
    <name type="synonym">Sorghum vulgare</name>
    <dbReference type="NCBI Taxonomy" id="4558"/>
    <lineage>
        <taxon>Eukaryota</taxon>
        <taxon>Viridiplantae</taxon>
        <taxon>Streptophyta</taxon>
        <taxon>Embryophyta</taxon>
        <taxon>Tracheophyta</taxon>
        <taxon>Spermatophyta</taxon>
        <taxon>Magnoliopsida</taxon>
        <taxon>Liliopsida</taxon>
        <taxon>Poales</taxon>
        <taxon>Poaceae</taxon>
        <taxon>PACMAD clade</taxon>
        <taxon>Panicoideae</taxon>
        <taxon>Andropogonodae</taxon>
        <taxon>Andropogoneae</taxon>
        <taxon>Sorghinae</taxon>
        <taxon>Sorghum</taxon>
    </lineage>
</organism>
<reference evidence="3" key="1">
    <citation type="journal article" date="2019" name="BMC Genomics">
        <title>A new reference genome for Sorghum bicolor reveals high levels of sequence similarity between sweet and grain genotypes: implications for the genetics of sugar metabolism.</title>
        <authorList>
            <person name="Cooper E.A."/>
            <person name="Brenton Z.W."/>
            <person name="Flinn B.S."/>
            <person name="Jenkins J."/>
            <person name="Shu S."/>
            <person name="Flowers D."/>
            <person name="Luo F."/>
            <person name="Wang Y."/>
            <person name="Xia P."/>
            <person name="Barry K."/>
            <person name="Daum C."/>
            <person name="Lipzen A."/>
            <person name="Yoshinaga Y."/>
            <person name="Schmutz J."/>
            <person name="Saski C."/>
            <person name="Vermerris W."/>
            <person name="Kresovich S."/>
        </authorList>
    </citation>
    <scope>NUCLEOTIDE SEQUENCE</scope>
</reference>
<sequence>MEPHIREEATLNRSRIEAGEGSPTFRDEILPRPTSCAHVLSLGVFLHACIINLNISFPMFCKF</sequence>
<evidence type="ECO:0000256" key="2">
    <source>
        <dbReference type="SAM" id="Phobius"/>
    </source>
</evidence>
<evidence type="ECO:0000313" key="3">
    <source>
        <dbReference type="EMBL" id="KAG0542110.1"/>
    </source>
</evidence>
<evidence type="ECO:0000313" key="4">
    <source>
        <dbReference type="Proteomes" id="UP000807115"/>
    </source>
</evidence>
<comment type="caution">
    <text evidence="3">The sequence shown here is derived from an EMBL/GenBank/DDBJ whole genome shotgun (WGS) entry which is preliminary data.</text>
</comment>
<reference evidence="3" key="2">
    <citation type="submission" date="2020-10" db="EMBL/GenBank/DDBJ databases">
        <authorList>
            <person name="Cooper E.A."/>
            <person name="Brenton Z.W."/>
            <person name="Flinn B.S."/>
            <person name="Jenkins J."/>
            <person name="Shu S."/>
            <person name="Flowers D."/>
            <person name="Luo F."/>
            <person name="Wang Y."/>
            <person name="Xia P."/>
            <person name="Barry K."/>
            <person name="Daum C."/>
            <person name="Lipzen A."/>
            <person name="Yoshinaga Y."/>
            <person name="Schmutz J."/>
            <person name="Saski C."/>
            <person name="Vermerris W."/>
            <person name="Kresovich S."/>
        </authorList>
    </citation>
    <scope>NUCLEOTIDE SEQUENCE</scope>
</reference>
<keyword evidence="2" id="KW-0812">Transmembrane</keyword>
<proteinExistence type="predicted"/>
<dbReference type="AlphaFoldDB" id="A0A921USY7"/>
<protein>
    <submittedName>
        <fullName evidence="3">Uncharacterized protein</fullName>
    </submittedName>
</protein>
<keyword evidence="2" id="KW-1133">Transmembrane helix</keyword>
<gene>
    <name evidence="3" type="ORF">BDA96_02G075200</name>
</gene>
<keyword evidence="2" id="KW-0472">Membrane</keyword>
<feature type="transmembrane region" description="Helical" evidence="2">
    <location>
        <begin position="39"/>
        <end position="61"/>
    </location>
</feature>
<accession>A0A921USY7</accession>
<evidence type="ECO:0000256" key="1">
    <source>
        <dbReference type="SAM" id="MobiDB-lite"/>
    </source>
</evidence>
<feature type="region of interest" description="Disordered" evidence="1">
    <location>
        <begin position="1"/>
        <end position="24"/>
    </location>
</feature>
<dbReference type="EMBL" id="CM027681">
    <property type="protein sequence ID" value="KAG0542110.1"/>
    <property type="molecule type" value="Genomic_DNA"/>
</dbReference>
<name>A0A921USY7_SORBI</name>
<feature type="compositionally biased region" description="Basic and acidic residues" evidence="1">
    <location>
        <begin position="1"/>
        <end position="18"/>
    </location>
</feature>